<reference evidence="1" key="1">
    <citation type="submission" date="2020-08" db="EMBL/GenBank/DDBJ databases">
        <title>Whole genome shotgun sequence of Polymorphospora rubra NBRC 101157.</title>
        <authorList>
            <person name="Komaki H."/>
            <person name="Tamura T."/>
        </authorList>
    </citation>
    <scope>NUCLEOTIDE SEQUENCE</scope>
    <source>
        <strain evidence="1">NBRC 101157</strain>
    </source>
</reference>
<dbReference type="AlphaFoldDB" id="A0A810MPE7"/>
<dbReference type="Proteomes" id="UP000680866">
    <property type="component" value="Chromosome"/>
</dbReference>
<dbReference type="KEGG" id="pry:Prubr_01380"/>
<evidence type="ECO:0000313" key="1">
    <source>
        <dbReference type="EMBL" id="BCJ63117.1"/>
    </source>
</evidence>
<accession>A0A810MPE7</accession>
<gene>
    <name evidence="1" type="ORF">Prubr_01380</name>
</gene>
<protein>
    <submittedName>
        <fullName evidence="1">Uncharacterized protein</fullName>
    </submittedName>
</protein>
<organism evidence="1 2">
    <name type="scientific">Polymorphospora rubra</name>
    <dbReference type="NCBI Taxonomy" id="338584"/>
    <lineage>
        <taxon>Bacteria</taxon>
        <taxon>Bacillati</taxon>
        <taxon>Actinomycetota</taxon>
        <taxon>Actinomycetes</taxon>
        <taxon>Micromonosporales</taxon>
        <taxon>Micromonosporaceae</taxon>
        <taxon>Polymorphospora</taxon>
    </lineage>
</organism>
<evidence type="ECO:0000313" key="2">
    <source>
        <dbReference type="Proteomes" id="UP000680866"/>
    </source>
</evidence>
<dbReference type="EMBL" id="AP023359">
    <property type="protein sequence ID" value="BCJ63117.1"/>
    <property type="molecule type" value="Genomic_DNA"/>
</dbReference>
<keyword evidence="2" id="KW-1185">Reference proteome</keyword>
<name>A0A810MPE7_9ACTN</name>
<proteinExistence type="predicted"/>
<sequence length="354" mass="36941">MARLTLRQPTGTLRAACGYGYDPPVTVPAVPLPTGAPGATSADVAAGIAGWLGSPALSDLVTAFGGRPPTADLGAALAWLDDFSAAHWDFRGGRERPEAREPALPPETARRVLASARALGLVTPRPPARSGYAHLVVLGGLAHACVSRVRCAARLLGHTVGSETTGAGITAATVAVLGSFRPLTADETASLAAAGITGCRSEVDALDATVRREFGVDTPVAEHGESGDDPHRSWSERIYRPVGGPQVRVLAAPSGDPAVRRAHTADTQRFWASRIRLAPGDPVLLVTAPIYVPFQHCDALRTLGVPYGCGVETVGHPPSDLDDRMPVPVLTPGRYLQEIRSAVRSMRALHAALS</sequence>